<evidence type="ECO:0000313" key="2">
    <source>
        <dbReference type="Proteomes" id="UP000660265"/>
    </source>
</evidence>
<organism evidence="1 2">
    <name type="scientific">Streptomyces camponoticapitis</name>
    <dbReference type="NCBI Taxonomy" id="1616125"/>
    <lineage>
        <taxon>Bacteria</taxon>
        <taxon>Bacillati</taxon>
        <taxon>Actinomycetota</taxon>
        <taxon>Actinomycetes</taxon>
        <taxon>Kitasatosporales</taxon>
        <taxon>Streptomycetaceae</taxon>
        <taxon>Streptomyces</taxon>
    </lineage>
</organism>
<dbReference type="EMBL" id="BMMV01000003">
    <property type="protein sequence ID" value="GGJ81690.1"/>
    <property type="molecule type" value="Genomic_DNA"/>
</dbReference>
<dbReference type="Proteomes" id="UP000660265">
    <property type="component" value="Unassembled WGS sequence"/>
</dbReference>
<keyword evidence="2" id="KW-1185">Reference proteome</keyword>
<protein>
    <submittedName>
        <fullName evidence="1">Uncharacterized protein</fullName>
    </submittedName>
</protein>
<accession>A0ABQ2E144</accession>
<name>A0ABQ2E144_9ACTN</name>
<dbReference type="RefSeq" id="WP_189106187.1">
    <property type="nucleotide sequence ID" value="NZ_BMMV01000003.1"/>
</dbReference>
<gene>
    <name evidence="1" type="ORF">GCM10011583_11450</name>
</gene>
<evidence type="ECO:0000313" key="1">
    <source>
        <dbReference type="EMBL" id="GGJ81690.1"/>
    </source>
</evidence>
<comment type="caution">
    <text evidence="1">The sequence shown here is derived from an EMBL/GenBank/DDBJ whole genome shotgun (WGS) entry which is preliminary data.</text>
</comment>
<proteinExistence type="predicted"/>
<reference evidence="2" key="1">
    <citation type="journal article" date="2019" name="Int. J. Syst. Evol. Microbiol.">
        <title>The Global Catalogue of Microorganisms (GCM) 10K type strain sequencing project: providing services to taxonomists for standard genome sequencing and annotation.</title>
        <authorList>
            <consortium name="The Broad Institute Genomics Platform"/>
            <consortium name="The Broad Institute Genome Sequencing Center for Infectious Disease"/>
            <person name="Wu L."/>
            <person name="Ma J."/>
        </authorList>
    </citation>
    <scope>NUCLEOTIDE SEQUENCE [LARGE SCALE GENOMIC DNA]</scope>
    <source>
        <strain evidence="2">CGMCC 4.7275</strain>
    </source>
</reference>
<sequence length="97" mass="10261">MSAYTRAYQGLVRGGMTPNEAARVLADLRQDTGTELGTALRVHAAEQYAPAPADSRAIHRRKKAQFGAMCRGADWITTAAAGPSTTIPAQRNTGSTT</sequence>